<dbReference type="EMBL" id="JBJJXI010000027">
    <property type="protein sequence ID" value="KAL3404011.1"/>
    <property type="molecule type" value="Genomic_DNA"/>
</dbReference>
<feature type="transmembrane region" description="Helical" evidence="1">
    <location>
        <begin position="161"/>
        <end position="180"/>
    </location>
</feature>
<evidence type="ECO:0000256" key="1">
    <source>
        <dbReference type="SAM" id="Phobius"/>
    </source>
</evidence>
<evidence type="ECO:0000313" key="3">
    <source>
        <dbReference type="Proteomes" id="UP001627154"/>
    </source>
</evidence>
<evidence type="ECO:0000313" key="2">
    <source>
        <dbReference type="EMBL" id="KAL3404011.1"/>
    </source>
</evidence>
<dbReference type="Proteomes" id="UP001627154">
    <property type="component" value="Unassembled WGS sequence"/>
</dbReference>
<sequence>MSEENGYWSYLATGIIFYSFGLKWCYDYAKLYYVPPKSRQGRHDSPEHRGPLSQMKHGVSRMLNEHPIEGMLKLVATACGLLGILFTRTKALDSQLVSPYVINATIYLFFASSGLTDVLHFYFPLYVSEGLAKTALAQSFFVEGLFMWTEKYTNSFATSSSTLSFIVWLSCISVALELVWPEMKLLSASLTLLHGTWIAHMIRMNGMEMISQENVALIFSWHIAGASLMTLLVVSLTKAYLPREPPPPPRVPIYDFVNEMEIRNA</sequence>
<keyword evidence="1" id="KW-0472">Membrane</keyword>
<keyword evidence="1" id="KW-0812">Transmembrane</keyword>
<dbReference type="PANTHER" id="PTHR16007:SF15">
    <property type="entry name" value="TRANSMEMBRANE PROTEIN 45B"/>
    <property type="match status" value="1"/>
</dbReference>
<dbReference type="InterPro" id="IPR042127">
    <property type="entry name" value="TMEM45"/>
</dbReference>
<name>A0ABD2XFL3_9HYME</name>
<comment type="caution">
    <text evidence="2">The sequence shown here is derived from an EMBL/GenBank/DDBJ whole genome shotgun (WGS) entry which is preliminary data.</text>
</comment>
<dbReference type="PANTHER" id="PTHR16007">
    <property type="entry name" value="EPIDIDYMAL MEMBRANE PROTEIN E9-RELATED"/>
    <property type="match status" value="1"/>
</dbReference>
<feature type="transmembrane region" description="Helical" evidence="1">
    <location>
        <begin position="70"/>
        <end position="88"/>
    </location>
</feature>
<feature type="transmembrane region" description="Helical" evidence="1">
    <location>
        <begin position="215"/>
        <end position="234"/>
    </location>
</feature>
<gene>
    <name evidence="2" type="ORF">TKK_003400</name>
</gene>
<keyword evidence="3" id="KW-1185">Reference proteome</keyword>
<feature type="transmembrane region" description="Helical" evidence="1">
    <location>
        <begin position="100"/>
        <end position="123"/>
    </location>
</feature>
<feature type="transmembrane region" description="Helical" evidence="1">
    <location>
        <begin position="185"/>
        <end position="203"/>
    </location>
</feature>
<reference evidence="2 3" key="1">
    <citation type="journal article" date="2024" name="bioRxiv">
        <title>A reference genome for Trichogramma kaykai: A tiny desert-dwelling parasitoid wasp with competing sex-ratio distorters.</title>
        <authorList>
            <person name="Culotta J."/>
            <person name="Lindsey A.R."/>
        </authorList>
    </citation>
    <scope>NUCLEOTIDE SEQUENCE [LARGE SCALE GENOMIC DNA]</scope>
    <source>
        <strain evidence="2 3">KSX58</strain>
    </source>
</reference>
<accession>A0ABD2XFL3</accession>
<dbReference type="AlphaFoldDB" id="A0ABD2XFL3"/>
<protein>
    <submittedName>
        <fullName evidence="2">Uncharacterized protein</fullName>
    </submittedName>
</protein>
<organism evidence="2 3">
    <name type="scientific">Trichogramma kaykai</name>
    <dbReference type="NCBI Taxonomy" id="54128"/>
    <lineage>
        <taxon>Eukaryota</taxon>
        <taxon>Metazoa</taxon>
        <taxon>Ecdysozoa</taxon>
        <taxon>Arthropoda</taxon>
        <taxon>Hexapoda</taxon>
        <taxon>Insecta</taxon>
        <taxon>Pterygota</taxon>
        <taxon>Neoptera</taxon>
        <taxon>Endopterygota</taxon>
        <taxon>Hymenoptera</taxon>
        <taxon>Apocrita</taxon>
        <taxon>Proctotrupomorpha</taxon>
        <taxon>Chalcidoidea</taxon>
        <taxon>Trichogrammatidae</taxon>
        <taxon>Trichogramma</taxon>
    </lineage>
</organism>
<keyword evidence="1" id="KW-1133">Transmembrane helix</keyword>
<proteinExistence type="predicted"/>
<feature type="transmembrane region" description="Helical" evidence="1">
    <location>
        <begin position="6"/>
        <end position="26"/>
    </location>
</feature>